<accession>A0A6C2U9W9</accession>
<dbReference type="GO" id="GO:0003677">
    <property type="term" value="F:DNA binding"/>
    <property type="evidence" value="ECO:0007669"/>
    <property type="project" value="InterPro"/>
</dbReference>
<dbReference type="AlphaFoldDB" id="A0A6C2U9W9"/>
<dbReference type="InterPro" id="IPR013762">
    <property type="entry name" value="Integrase-like_cat_sf"/>
</dbReference>
<evidence type="ECO:0000256" key="2">
    <source>
        <dbReference type="SAM" id="MobiDB-lite"/>
    </source>
</evidence>
<evidence type="ECO:0008006" key="5">
    <source>
        <dbReference type="Google" id="ProtNLM"/>
    </source>
</evidence>
<proteinExistence type="predicted"/>
<organism evidence="3 4">
    <name type="scientific">Pontiella desulfatans</name>
    <dbReference type="NCBI Taxonomy" id="2750659"/>
    <lineage>
        <taxon>Bacteria</taxon>
        <taxon>Pseudomonadati</taxon>
        <taxon>Kiritimatiellota</taxon>
        <taxon>Kiritimatiellia</taxon>
        <taxon>Kiritimatiellales</taxon>
        <taxon>Pontiellaceae</taxon>
        <taxon>Pontiella</taxon>
    </lineage>
</organism>
<dbReference type="SUPFAM" id="SSF56349">
    <property type="entry name" value="DNA breaking-rejoining enzymes"/>
    <property type="match status" value="1"/>
</dbReference>
<evidence type="ECO:0000313" key="4">
    <source>
        <dbReference type="Proteomes" id="UP000366872"/>
    </source>
</evidence>
<dbReference type="Proteomes" id="UP000366872">
    <property type="component" value="Unassembled WGS sequence"/>
</dbReference>
<dbReference type="RefSeq" id="WP_136082189.1">
    <property type="nucleotide sequence ID" value="NZ_CAAHFG010000004.1"/>
</dbReference>
<dbReference type="InterPro" id="IPR011010">
    <property type="entry name" value="DNA_brk_join_enz"/>
</dbReference>
<dbReference type="Gene3D" id="1.10.443.10">
    <property type="entry name" value="Intergrase catalytic core"/>
    <property type="match status" value="1"/>
</dbReference>
<evidence type="ECO:0000256" key="1">
    <source>
        <dbReference type="ARBA" id="ARBA00023172"/>
    </source>
</evidence>
<dbReference type="GO" id="GO:0015074">
    <property type="term" value="P:DNA integration"/>
    <property type="evidence" value="ECO:0007669"/>
    <property type="project" value="InterPro"/>
</dbReference>
<gene>
    <name evidence="3" type="ORF">PDESU_05244</name>
</gene>
<keyword evidence="4" id="KW-1185">Reference proteome</keyword>
<dbReference type="EMBL" id="CAAHFG010000004">
    <property type="protein sequence ID" value="VGO16653.1"/>
    <property type="molecule type" value="Genomic_DNA"/>
</dbReference>
<protein>
    <recommendedName>
        <fullName evidence="5">Tyr recombinase domain-containing protein</fullName>
    </recommendedName>
</protein>
<feature type="region of interest" description="Disordered" evidence="2">
    <location>
        <begin position="157"/>
        <end position="176"/>
    </location>
</feature>
<keyword evidence="1" id="KW-0233">DNA recombination</keyword>
<sequence length="283" mass="31764">MKLGTGFYLVDHRLIAVAMAALLAVSDLLREVIRTHRNNGSEYVFPELADQYGRNPKMLTARLRKVLARIGYYENGTDQTMLVDEYDRHDLMQRAETHFYSIVTDQKREKSRQMLRAYLDGKSLCKSADFVGISKATASAYLNEIEKATGVAFIRGKKRKPESSSAPKLGSVHAEREQGMRRASIRDFHSFRTTWITLALCSGIPFELVQQVTGHATAEIVMEHYFKPQRAQLKQAIQRSMPSMLTSAVATPAEKAAEVLRTANATNWKATIGKALEILEGIP</sequence>
<dbReference type="GO" id="GO:0006310">
    <property type="term" value="P:DNA recombination"/>
    <property type="evidence" value="ECO:0007669"/>
    <property type="project" value="UniProtKB-KW"/>
</dbReference>
<reference evidence="3 4" key="1">
    <citation type="submission" date="2019-04" db="EMBL/GenBank/DDBJ databases">
        <authorList>
            <person name="Van Vliet M D."/>
        </authorList>
    </citation>
    <scope>NUCLEOTIDE SEQUENCE [LARGE SCALE GENOMIC DNA]</scope>
    <source>
        <strain evidence="3 4">F1</strain>
    </source>
</reference>
<name>A0A6C2U9W9_PONDE</name>
<evidence type="ECO:0000313" key="3">
    <source>
        <dbReference type="EMBL" id="VGO16653.1"/>
    </source>
</evidence>